<name>A0ABN9R1V1_9DINO</name>
<accession>A0ABN9R1V1</accession>
<feature type="transmembrane region" description="Helical" evidence="1">
    <location>
        <begin position="81"/>
        <end position="110"/>
    </location>
</feature>
<gene>
    <name evidence="2" type="ORF">PCOR1329_LOCUS16508</name>
</gene>
<comment type="caution">
    <text evidence="2">The sequence shown here is derived from an EMBL/GenBank/DDBJ whole genome shotgun (WGS) entry which is preliminary data.</text>
</comment>
<proteinExistence type="predicted"/>
<organism evidence="2 3">
    <name type="scientific">Prorocentrum cordatum</name>
    <dbReference type="NCBI Taxonomy" id="2364126"/>
    <lineage>
        <taxon>Eukaryota</taxon>
        <taxon>Sar</taxon>
        <taxon>Alveolata</taxon>
        <taxon>Dinophyceae</taxon>
        <taxon>Prorocentrales</taxon>
        <taxon>Prorocentraceae</taxon>
        <taxon>Prorocentrum</taxon>
    </lineage>
</organism>
<keyword evidence="1" id="KW-0812">Transmembrane</keyword>
<keyword evidence="1" id="KW-1133">Transmembrane helix</keyword>
<protein>
    <submittedName>
        <fullName evidence="2">Uncharacterized protein</fullName>
    </submittedName>
</protein>
<keyword evidence="3" id="KW-1185">Reference proteome</keyword>
<evidence type="ECO:0000256" key="1">
    <source>
        <dbReference type="SAM" id="Phobius"/>
    </source>
</evidence>
<dbReference type="EMBL" id="CAUYUJ010005069">
    <property type="protein sequence ID" value="CAK0812160.1"/>
    <property type="molecule type" value="Genomic_DNA"/>
</dbReference>
<evidence type="ECO:0000313" key="3">
    <source>
        <dbReference type="Proteomes" id="UP001189429"/>
    </source>
</evidence>
<keyword evidence="1" id="KW-0472">Membrane</keyword>
<dbReference type="Proteomes" id="UP001189429">
    <property type="component" value="Unassembled WGS sequence"/>
</dbReference>
<sequence length="214" mass="22549">MQAGLAKAVLGAFPGSSWTLALFTQIRQSLCPYGIPDPALAEGPVPEPPNFFTGVFWLVSAAFCGGDAGPFGNCSGKYGCLAGVVGLIGAILGMLATGFMLFCFLPVLAFRCFKSRLRRGRLPLRFQRSAGQRKLFGSERGLGLLVRWACQPGQRRGLPGELRHDPVVSRPAVACRGRRPGAGAARRAAGTLARAAPARRAVGQLLARWGAAIG</sequence>
<reference evidence="2" key="1">
    <citation type="submission" date="2023-10" db="EMBL/GenBank/DDBJ databases">
        <authorList>
            <person name="Chen Y."/>
            <person name="Shah S."/>
            <person name="Dougan E. K."/>
            <person name="Thang M."/>
            <person name="Chan C."/>
        </authorList>
    </citation>
    <scope>NUCLEOTIDE SEQUENCE [LARGE SCALE GENOMIC DNA]</scope>
</reference>
<evidence type="ECO:0000313" key="2">
    <source>
        <dbReference type="EMBL" id="CAK0812160.1"/>
    </source>
</evidence>